<comment type="caution">
    <text evidence="2">Lacks conserved residue(s) required for the propagation of feature annotation.</text>
</comment>
<dbReference type="SUPFAM" id="SSF52151">
    <property type="entry name" value="FabD/lysophospholipase-like"/>
    <property type="match status" value="1"/>
</dbReference>
<feature type="domain" description="PNPLA" evidence="4">
    <location>
        <begin position="24"/>
        <end position="202"/>
    </location>
</feature>
<feature type="chain" id="PRO_5041961590" description="PNPLA domain-containing protein" evidence="3">
    <location>
        <begin position="18"/>
        <end position="344"/>
    </location>
</feature>
<dbReference type="InterPro" id="IPR002641">
    <property type="entry name" value="PNPLA_dom"/>
</dbReference>
<accession>A0AAD2CXH9</accession>
<evidence type="ECO:0000256" key="3">
    <source>
        <dbReference type="SAM" id="SignalP"/>
    </source>
</evidence>
<dbReference type="InterPro" id="IPR016035">
    <property type="entry name" value="Acyl_Trfase/lysoPLipase"/>
</dbReference>
<reference evidence="5" key="1">
    <citation type="submission" date="2023-07" db="EMBL/GenBank/DDBJ databases">
        <authorList>
            <consortium name="AG Swart"/>
            <person name="Singh M."/>
            <person name="Singh A."/>
            <person name="Seah K."/>
            <person name="Emmerich C."/>
        </authorList>
    </citation>
    <scope>NUCLEOTIDE SEQUENCE</scope>
    <source>
        <strain evidence="5">DP1</strain>
    </source>
</reference>
<sequence>MKLIGIILSLLLISAMAKNKCRILSLSSGTEKVAYQVGALKALIENLDAEEVQYDVISGVSFGAFNAAMMAVHEKGDEQAAIDELYDIWKNAKDIKTYQNWWFGPIQGIVNQGGLYDSKPWDEFLEKTIDGREPKRMMTLGAVNVESGKYVDLINLVTPNNLQDAVNAATALNIFFPPANEFGSDWFDGSGVWPVEVIGPIRRCEQQGFNRKDIIVDVLMTNSYDLPARNASNDSTIPSALRYFEIADFYAGVNGIARAISSFKDVTFRHCVNPGKNHLPTNWFPFDFNQKKIDKLLERGYEDALNTINYPDIVTCQNLVKTVADMKAPLMPKEVTDLIKGDIN</sequence>
<keyword evidence="3" id="KW-0732">Signal</keyword>
<dbReference type="PROSITE" id="PS51635">
    <property type="entry name" value="PNPLA"/>
    <property type="match status" value="1"/>
</dbReference>
<dbReference type="Proteomes" id="UP001295684">
    <property type="component" value="Unassembled WGS sequence"/>
</dbReference>
<protein>
    <recommendedName>
        <fullName evidence="4">PNPLA domain-containing protein</fullName>
    </recommendedName>
</protein>
<dbReference type="EMBL" id="CAMPGE010015263">
    <property type="protein sequence ID" value="CAI2373896.1"/>
    <property type="molecule type" value="Genomic_DNA"/>
</dbReference>
<feature type="short sequence motif" description="GXSXG" evidence="2">
    <location>
        <begin position="59"/>
        <end position="63"/>
    </location>
</feature>
<name>A0AAD2CXH9_EUPCR</name>
<dbReference type="GO" id="GO:0006629">
    <property type="term" value="P:lipid metabolic process"/>
    <property type="evidence" value="ECO:0007669"/>
    <property type="project" value="UniProtKB-KW"/>
</dbReference>
<gene>
    <name evidence="5" type="ORF">ECRASSUSDP1_LOCUS15245</name>
</gene>
<keyword evidence="6" id="KW-1185">Reference proteome</keyword>
<dbReference type="AlphaFoldDB" id="A0AAD2CXH9"/>
<organism evidence="5 6">
    <name type="scientific">Euplotes crassus</name>
    <dbReference type="NCBI Taxonomy" id="5936"/>
    <lineage>
        <taxon>Eukaryota</taxon>
        <taxon>Sar</taxon>
        <taxon>Alveolata</taxon>
        <taxon>Ciliophora</taxon>
        <taxon>Intramacronucleata</taxon>
        <taxon>Spirotrichea</taxon>
        <taxon>Hypotrichia</taxon>
        <taxon>Euplotida</taxon>
        <taxon>Euplotidae</taxon>
        <taxon>Moneuplotes</taxon>
    </lineage>
</organism>
<keyword evidence="1" id="KW-0443">Lipid metabolism</keyword>
<evidence type="ECO:0000259" key="4">
    <source>
        <dbReference type="PROSITE" id="PS51635"/>
    </source>
</evidence>
<evidence type="ECO:0000256" key="1">
    <source>
        <dbReference type="ARBA" id="ARBA00023098"/>
    </source>
</evidence>
<proteinExistence type="predicted"/>
<feature type="signal peptide" evidence="3">
    <location>
        <begin position="1"/>
        <end position="17"/>
    </location>
</feature>
<dbReference type="Pfam" id="PF01734">
    <property type="entry name" value="Patatin"/>
    <property type="match status" value="1"/>
</dbReference>
<evidence type="ECO:0000256" key="2">
    <source>
        <dbReference type="PROSITE-ProRule" id="PRU01161"/>
    </source>
</evidence>
<evidence type="ECO:0000313" key="6">
    <source>
        <dbReference type="Proteomes" id="UP001295684"/>
    </source>
</evidence>
<evidence type="ECO:0000313" key="5">
    <source>
        <dbReference type="EMBL" id="CAI2373896.1"/>
    </source>
</evidence>
<dbReference type="Gene3D" id="3.40.1090.10">
    <property type="entry name" value="Cytosolic phospholipase A2 catalytic domain"/>
    <property type="match status" value="1"/>
</dbReference>
<comment type="caution">
    <text evidence="5">The sequence shown here is derived from an EMBL/GenBank/DDBJ whole genome shotgun (WGS) entry which is preliminary data.</text>
</comment>